<feature type="transmembrane region" description="Helical" evidence="10">
    <location>
        <begin position="120"/>
        <end position="143"/>
    </location>
</feature>
<keyword evidence="6 10" id="KW-1133">Transmembrane helix</keyword>
<feature type="transmembrane region" description="Helical" evidence="10">
    <location>
        <begin position="174"/>
        <end position="195"/>
    </location>
</feature>
<feature type="transmembrane region" description="Helical" evidence="10">
    <location>
        <begin position="68"/>
        <end position="87"/>
    </location>
</feature>
<gene>
    <name evidence="12" type="primary">LOC105369042</name>
</gene>
<dbReference type="GO" id="GO:0005886">
    <property type="term" value="C:plasma membrane"/>
    <property type="evidence" value="ECO:0007669"/>
    <property type="project" value="UniProtKB-SubCell"/>
</dbReference>
<keyword evidence="4 10" id="KW-0812">Transmembrane</keyword>
<dbReference type="GO" id="GO:0005549">
    <property type="term" value="F:odorant binding"/>
    <property type="evidence" value="ECO:0007669"/>
    <property type="project" value="InterPro"/>
</dbReference>
<evidence type="ECO:0000256" key="6">
    <source>
        <dbReference type="ARBA" id="ARBA00022989"/>
    </source>
</evidence>
<keyword evidence="8 10" id="KW-0675">Receptor</keyword>
<feature type="transmembrane region" description="Helical" evidence="10">
    <location>
        <begin position="313"/>
        <end position="334"/>
    </location>
</feature>
<evidence type="ECO:0000256" key="2">
    <source>
        <dbReference type="ARBA" id="ARBA00022475"/>
    </source>
</evidence>
<dbReference type="GeneID" id="105369042"/>
<dbReference type="PANTHER" id="PTHR21137">
    <property type="entry name" value="ODORANT RECEPTOR"/>
    <property type="match status" value="1"/>
</dbReference>
<evidence type="ECO:0000256" key="1">
    <source>
        <dbReference type="ARBA" id="ARBA00004651"/>
    </source>
</evidence>
<feature type="transmembrane region" description="Helical" evidence="10">
    <location>
        <begin position="270"/>
        <end position="293"/>
    </location>
</feature>
<protein>
    <recommendedName>
        <fullName evidence="10">Odorant receptor</fullName>
    </recommendedName>
</protein>
<keyword evidence="11" id="KW-1185">Reference proteome</keyword>
<evidence type="ECO:0000256" key="7">
    <source>
        <dbReference type="ARBA" id="ARBA00023136"/>
    </source>
</evidence>
<dbReference type="KEGG" id="csol:105369042"/>
<evidence type="ECO:0000256" key="9">
    <source>
        <dbReference type="ARBA" id="ARBA00023224"/>
    </source>
</evidence>
<dbReference type="InterPro" id="IPR004117">
    <property type="entry name" value="7tm6_olfct_rcpt"/>
</dbReference>
<dbReference type="PANTHER" id="PTHR21137:SF35">
    <property type="entry name" value="ODORANT RECEPTOR 19A-RELATED"/>
    <property type="match status" value="1"/>
</dbReference>
<keyword evidence="9 10" id="KW-0807">Transducer</keyword>
<evidence type="ECO:0000256" key="8">
    <source>
        <dbReference type="ARBA" id="ARBA00023170"/>
    </source>
</evidence>
<keyword evidence="3 10" id="KW-0716">Sensory transduction</keyword>
<comment type="subcellular location">
    <subcellularLocation>
        <location evidence="1 10">Cell membrane</location>
        <topology evidence="1 10">Multi-pass membrane protein</topology>
    </subcellularLocation>
</comment>
<keyword evidence="2" id="KW-1003">Cell membrane</keyword>
<feature type="transmembrane region" description="Helical" evidence="10">
    <location>
        <begin position="35"/>
        <end position="53"/>
    </location>
</feature>
<reference evidence="12" key="1">
    <citation type="submission" date="2025-08" db="UniProtKB">
        <authorList>
            <consortium name="RefSeq"/>
        </authorList>
    </citation>
    <scope>IDENTIFICATION</scope>
</reference>
<dbReference type="GO" id="GO:0004984">
    <property type="term" value="F:olfactory receptor activity"/>
    <property type="evidence" value="ECO:0007669"/>
    <property type="project" value="InterPro"/>
</dbReference>
<comment type="similarity">
    <text evidence="10">Belongs to the insect chemoreceptor superfamily. Heteromeric odorant receptor channel (TC 1.A.69) family.</text>
</comment>
<keyword evidence="7 10" id="KW-0472">Membrane</keyword>
<organism evidence="11 12">
    <name type="scientific">Ceratosolen solmsi marchali</name>
    <dbReference type="NCBI Taxonomy" id="326594"/>
    <lineage>
        <taxon>Eukaryota</taxon>
        <taxon>Metazoa</taxon>
        <taxon>Ecdysozoa</taxon>
        <taxon>Arthropoda</taxon>
        <taxon>Hexapoda</taxon>
        <taxon>Insecta</taxon>
        <taxon>Pterygota</taxon>
        <taxon>Neoptera</taxon>
        <taxon>Endopterygota</taxon>
        <taxon>Hymenoptera</taxon>
        <taxon>Apocrita</taxon>
        <taxon>Proctotrupomorpha</taxon>
        <taxon>Chalcidoidea</taxon>
        <taxon>Agaonidae</taxon>
        <taxon>Agaoninae</taxon>
        <taxon>Ceratosolen</taxon>
    </lineage>
</organism>
<evidence type="ECO:0000256" key="5">
    <source>
        <dbReference type="ARBA" id="ARBA00022725"/>
    </source>
</evidence>
<evidence type="ECO:0000313" key="12">
    <source>
        <dbReference type="RefSeq" id="XP_011506585.1"/>
    </source>
</evidence>
<keyword evidence="5 10" id="KW-0552">Olfaction</keyword>
<dbReference type="Pfam" id="PF02949">
    <property type="entry name" value="7tm_6"/>
    <property type="match status" value="1"/>
</dbReference>
<comment type="caution">
    <text evidence="10">Lacks conserved residue(s) required for the propagation of feature annotation.</text>
</comment>
<evidence type="ECO:0000256" key="3">
    <source>
        <dbReference type="ARBA" id="ARBA00022606"/>
    </source>
</evidence>
<name>A0AAJ6YYB1_9HYME</name>
<evidence type="ECO:0000256" key="10">
    <source>
        <dbReference type="RuleBase" id="RU351113"/>
    </source>
</evidence>
<accession>A0AAJ6YYB1</accession>
<dbReference type="AlphaFoldDB" id="A0AAJ6YYB1"/>
<dbReference type="GO" id="GO:0007165">
    <property type="term" value="P:signal transduction"/>
    <property type="evidence" value="ECO:0007669"/>
    <property type="project" value="UniProtKB-KW"/>
</dbReference>
<evidence type="ECO:0000256" key="4">
    <source>
        <dbReference type="ARBA" id="ARBA00022692"/>
    </source>
</evidence>
<dbReference type="RefSeq" id="XP_011506585.1">
    <property type="nucleotide sequence ID" value="XM_011508283.1"/>
</dbReference>
<dbReference type="Proteomes" id="UP000695007">
    <property type="component" value="Unplaced"/>
</dbReference>
<sequence length="395" mass="46006">MNDFNSAYWKLTKFLQNFIGVWPYSSNSNDKFKRIMIYMAMYSLAVPVVLKLIEEVESHIDIVIENVFGELYILIVLMKYTMCIINSNKKIYKLIRKHWTMTTDNEELHILKKFANVGRLLSITYAVFCFSVGGSFVIMPLIYPLLNYISPLENTTRPLQLPIYVQYYIDPQKYYALLMIKICVTSMFSVVVCIAHDTAYIMCIYHTFSLFEIVILRLQRLADMCYDIETSKHSINFDYKVYHRIIKSIDLHQSIIENIQCIEKAFTINLFITVIANTAATGGGLFVVFMKLSSPIDLVRYGLFVTVISVHKYFMFLPGQTIINYSLLVFRLCYACRWYNFSLKCKILIQIMMARSQQPCYLTGGKVFILCLETYSALMKKGISFFTIFVSIQKK</sequence>
<evidence type="ECO:0000313" key="11">
    <source>
        <dbReference type="Proteomes" id="UP000695007"/>
    </source>
</evidence>
<proteinExistence type="inferred from homology"/>